<evidence type="ECO:0000313" key="2">
    <source>
        <dbReference type="Proteomes" id="UP000268094"/>
    </source>
</evidence>
<protein>
    <submittedName>
        <fullName evidence="1">Uncharacterized protein</fullName>
    </submittedName>
</protein>
<dbReference type="EMBL" id="RAVZ01000451">
    <property type="protein sequence ID" value="RKG72681.1"/>
    <property type="molecule type" value="Genomic_DNA"/>
</dbReference>
<gene>
    <name evidence="1" type="ORF">D7V88_37745</name>
</gene>
<keyword evidence="2" id="KW-1185">Reference proteome</keyword>
<name>A0A3A8I354_9BACT</name>
<evidence type="ECO:0000313" key="1">
    <source>
        <dbReference type="EMBL" id="RKG72681.1"/>
    </source>
</evidence>
<reference evidence="2" key="1">
    <citation type="submission" date="2018-09" db="EMBL/GenBank/DDBJ databases">
        <authorList>
            <person name="Livingstone P.G."/>
            <person name="Whitworth D.E."/>
        </authorList>
    </citation>
    <scope>NUCLEOTIDE SEQUENCE [LARGE SCALE GENOMIC DNA]</scope>
    <source>
        <strain evidence="2">CA054A</strain>
    </source>
</reference>
<dbReference type="Proteomes" id="UP000268094">
    <property type="component" value="Unassembled WGS sequence"/>
</dbReference>
<organism evidence="1 2">
    <name type="scientific">Corallococcus terminator</name>
    <dbReference type="NCBI Taxonomy" id="2316733"/>
    <lineage>
        <taxon>Bacteria</taxon>
        <taxon>Pseudomonadati</taxon>
        <taxon>Myxococcota</taxon>
        <taxon>Myxococcia</taxon>
        <taxon>Myxococcales</taxon>
        <taxon>Cystobacterineae</taxon>
        <taxon>Myxococcaceae</taxon>
        <taxon>Corallococcus</taxon>
    </lineage>
</organism>
<dbReference type="RefSeq" id="WP_120545400.1">
    <property type="nucleotide sequence ID" value="NZ_RAVZ01000451.1"/>
</dbReference>
<sequence>MSAATVGLRSFLAAVAERRSHGPDIPRVLYTLARQVLGSADLDFVQDLVADMLLDLLERHG</sequence>
<proteinExistence type="predicted"/>
<comment type="caution">
    <text evidence="1">The sequence shown here is derived from an EMBL/GenBank/DDBJ whole genome shotgun (WGS) entry which is preliminary data.</text>
</comment>
<accession>A0A3A8I354</accession>
<dbReference type="AlphaFoldDB" id="A0A3A8I354"/>